<keyword evidence="7" id="KW-0119">Carbohydrate metabolism</keyword>
<accession>A8PWH7</accession>
<dbReference type="SUPFAM" id="SSF54556">
    <property type="entry name" value="Chitinase insertion domain"/>
    <property type="match status" value="1"/>
</dbReference>
<dbReference type="InterPro" id="IPR050314">
    <property type="entry name" value="Glycosyl_Hydrlase_18"/>
</dbReference>
<evidence type="ECO:0000256" key="4">
    <source>
        <dbReference type="ARBA" id="ARBA00022525"/>
    </source>
</evidence>
<keyword evidence="6" id="KW-0146">Chitin degradation</keyword>
<gene>
    <name evidence="13" type="ORF">MGL_1104</name>
</gene>
<dbReference type="PROSITE" id="PS51910">
    <property type="entry name" value="GH18_2"/>
    <property type="match status" value="1"/>
</dbReference>
<dbReference type="Proteomes" id="UP000008837">
    <property type="component" value="Unassembled WGS sequence"/>
</dbReference>
<dbReference type="InterPro" id="IPR017853">
    <property type="entry name" value="GH"/>
</dbReference>
<comment type="caution">
    <text evidence="13">The sequence shown here is derived from an EMBL/GenBank/DDBJ whole genome shotgun (WGS) entry which is preliminary data.</text>
</comment>
<evidence type="ECO:0000256" key="3">
    <source>
        <dbReference type="ARBA" id="ARBA00012729"/>
    </source>
</evidence>
<dbReference type="GO" id="GO:0005576">
    <property type="term" value="C:extracellular region"/>
    <property type="evidence" value="ECO:0007669"/>
    <property type="project" value="UniProtKB-SubCell"/>
</dbReference>
<name>A8PWH7_MALGO</name>
<feature type="domain" description="GH18" evidence="12">
    <location>
        <begin position="22"/>
        <end position="376"/>
    </location>
</feature>
<dbReference type="GO" id="GO:0000272">
    <property type="term" value="P:polysaccharide catabolic process"/>
    <property type="evidence" value="ECO:0007669"/>
    <property type="project" value="UniProtKB-KW"/>
</dbReference>
<dbReference type="InParanoid" id="A8PWH7"/>
<evidence type="ECO:0000256" key="9">
    <source>
        <dbReference type="ARBA" id="ARBA00023326"/>
    </source>
</evidence>
<dbReference type="SUPFAM" id="SSF51445">
    <property type="entry name" value="(Trans)glycosidases"/>
    <property type="match status" value="1"/>
</dbReference>
<dbReference type="GeneID" id="5856141"/>
<dbReference type="InterPro" id="IPR029070">
    <property type="entry name" value="Chitinase_insertion_sf"/>
</dbReference>
<dbReference type="InterPro" id="IPR001223">
    <property type="entry name" value="Glyco_hydro18_cat"/>
</dbReference>
<reference evidence="13 14" key="1">
    <citation type="journal article" date="2007" name="Proc. Natl. Acad. Sci. U.S.A.">
        <title>Dandruff-associated Malassezia genomes reveal convergent and divergent virulence traits shared with plant and human fungal pathogens.</title>
        <authorList>
            <person name="Xu J."/>
            <person name="Saunders C.W."/>
            <person name="Hu P."/>
            <person name="Grant R.A."/>
            <person name="Boekhout T."/>
            <person name="Kuramae E.E."/>
            <person name="Kronstad J.W."/>
            <person name="Deangelis Y.M."/>
            <person name="Reeder N.L."/>
            <person name="Johnstone K.R."/>
            <person name="Leland M."/>
            <person name="Fieno A.M."/>
            <person name="Begley W.M."/>
            <person name="Sun Y."/>
            <person name="Lacey M.P."/>
            <person name="Chaudhary T."/>
            <person name="Keough T."/>
            <person name="Chu L."/>
            <person name="Sears R."/>
            <person name="Yuan B."/>
            <person name="Dawson T.L.Jr."/>
        </authorList>
    </citation>
    <scope>NUCLEOTIDE SEQUENCE [LARGE SCALE GENOMIC DNA]</scope>
    <source>
        <strain evidence="14">ATCC MYA-4612 / CBS 7966</strain>
    </source>
</reference>
<sequence length="395" mass="44744">MPFHLSEKLSKLIHKGHGSSEHVSVGYFPNWSIYQKGYKPEHVPFQYLTHILYAFANVNPDTGDVYLSDEWADRQIKYDGDEDVGESPMHGNLNQFLQLKKKHRHLKTLLSIGGWSYSGNFQCLTDKQKRERFVQSGVKILADCGFDGLDIDWEYPQSDQEAKTYVDLLSMLRDALDKYGQRATPENPHYLLTIAAPSSPQQYQILRLKEMDKFLDFWNLMAYDFSGSWDQTANHQANLYGGAISVSKAVEDYKHGGVPMNKLVMGIPLYGRGFLGTAGPGQPYERVSETPEGTFLYKDLPTRNAQEHFDERAGASWSYDGREFISYDSPQAACAKAEYIKKHGMRGAMFWELSGDAAHGHERCIVHCVANAMGHLDSSENHIVYPESVHSNLRG</sequence>
<evidence type="ECO:0000256" key="11">
    <source>
        <dbReference type="RuleBase" id="RU004453"/>
    </source>
</evidence>
<dbReference type="EC" id="3.2.1.14" evidence="3"/>
<evidence type="ECO:0000256" key="10">
    <source>
        <dbReference type="RuleBase" id="RU000489"/>
    </source>
</evidence>
<dbReference type="OMA" id="WMGNFTA"/>
<dbReference type="GO" id="GO:0008843">
    <property type="term" value="F:endochitinase activity"/>
    <property type="evidence" value="ECO:0007669"/>
    <property type="project" value="UniProtKB-EC"/>
</dbReference>
<comment type="subcellular location">
    <subcellularLocation>
        <location evidence="2">Secreted</location>
    </subcellularLocation>
</comment>
<dbReference type="Gene3D" id="3.20.20.80">
    <property type="entry name" value="Glycosidases"/>
    <property type="match status" value="1"/>
</dbReference>
<proteinExistence type="inferred from homology"/>
<evidence type="ECO:0000256" key="1">
    <source>
        <dbReference type="ARBA" id="ARBA00000822"/>
    </source>
</evidence>
<dbReference type="InterPro" id="IPR001579">
    <property type="entry name" value="Glyco_hydro_18_chit_AS"/>
</dbReference>
<dbReference type="PANTHER" id="PTHR11177:SF317">
    <property type="entry name" value="CHITINASE 12-RELATED"/>
    <property type="match status" value="1"/>
</dbReference>
<evidence type="ECO:0000256" key="2">
    <source>
        <dbReference type="ARBA" id="ARBA00004613"/>
    </source>
</evidence>
<comment type="catalytic activity">
    <reaction evidence="1">
        <text>Random endo-hydrolysis of N-acetyl-beta-D-glucosaminide (1-&gt;4)-beta-linkages in chitin and chitodextrins.</text>
        <dbReference type="EC" id="3.2.1.14"/>
    </reaction>
</comment>
<dbReference type="Pfam" id="PF00704">
    <property type="entry name" value="Glyco_hydro_18"/>
    <property type="match status" value="1"/>
</dbReference>
<dbReference type="OrthoDB" id="76388at2759"/>
<dbReference type="FunFam" id="3.20.20.80:FF:000075">
    <property type="entry name" value="Sporulation-specific chitinase"/>
    <property type="match status" value="1"/>
</dbReference>
<dbReference type="CDD" id="cd06548">
    <property type="entry name" value="GH18_chitinase"/>
    <property type="match status" value="1"/>
</dbReference>
<keyword evidence="4" id="KW-0964">Secreted</keyword>
<dbReference type="PANTHER" id="PTHR11177">
    <property type="entry name" value="CHITINASE"/>
    <property type="match status" value="1"/>
</dbReference>
<evidence type="ECO:0000313" key="13">
    <source>
        <dbReference type="EMBL" id="EDP44622.1"/>
    </source>
</evidence>
<evidence type="ECO:0000256" key="8">
    <source>
        <dbReference type="ARBA" id="ARBA00023295"/>
    </source>
</evidence>
<protein>
    <recommendedName>
        <fullName evidence="3">chitinase</fullName>
        <ecNumber evidence="3">3.2.1.14</ecNumber>
    </recommendedName>
</protein>
<evidence type="ECO:0000259" key="12">
    <source>
        <dbReference type="PROSITE" id="PS51910"/>
    </source>
</evidence>
<dbReference type="RefSeq" id="XP_001731836.1">
    <property type="nucleotide sequence ID" value="XM_001731784.1"/>
</dbReference>
<keyword evidence="9" id="KW-0624">Polysaccharide degradation</keyword>
<evidence type="ECO:0000256" key="5">
    <source>
        <dbReference type="ARBA" id="ARBA00022801"/>
    </source>
</evidence>
<dbReference type="GO" id="GO:0006032">
    <property type="term" value="P:chitin catabolic process"/>
    <property type="evidence" value="ECO:0007669"/>
    <property type="project" value="UniProtKB-KW"/>
</dbReference>
<dbReference type="GO" id="GO:0008061">
    <property type="term" value="F:chitin binding"/>
    <property type="evidence" value="ECO:0007669"/>
    <property type="project" value="InterPro"/>
</dbReference>
<dbReference type="KEGG" id="mgl:MGL_1104"/>
<comment type="similarity">
    <text evidence="11">Belongs to the glycosyl hydrolase 18 family.</text>
</comment>
<dbReference type="AlphaFoldDB" id="A8PWH7"/>
<keyword evidence="8 10" id="KW-0326">Glycosidase</keyword>
<organism evidence="13 14">
    <name type="scientific">Malassezia globosa (strain ATCC MYA-4612 / CBS 7966)</name>
    <name type="common">Dandruff-associated fungus</name>
    <dbReference type="NCBI Taxonomy" id="425265"/>
    <lineage>
        <taxon>Eukaryota</taxon>
        <taxon>Fungi</taxon>
        <taxon>Dikarya</taxon>
        <taxon>Basidiomycota</taxon>
        <taxon>Ustilaginomycotina</taxon>
        <taxon>Malasseziomycetes</taxon>
        <taxon>Malasseziales</taxon>
        <taxon>Malasseziaceae</taxon>
        <taxon>Malassezia</taxon>
    </lineage>
</organism>
<evidence type="ECO:0000256" key="6">
    <source>
        <dbReference type="ARBA" id="ARBA00023024"/>
    </source>
</evidence>
<dbReference type="VEuPathDB" id="FungiDB:MGL_1104"/>
<dbReference type="InterPro" id="IPR011583">
    <property type="entry name" value="Chitinase_II/V-like_cat"/>
</dbReference>
<dbReference type="EMBL" id="AAYY01000003">
    <property type="protein sequence ID" value="EDP44622.1"/>
    <property type="molecule type" value="Genomic_DNA"/>
</dbReference>
<keyword evidence="14" id="KW-1185">Reference proteome</keyword>
<dbReference type="STRING" id="425265.A8PWH7"/>
<evidence type="ECO:0000256" key="7">
    <source>
        <dbReference type="ARBA" id="ARBA00023277"/>
    </source>
</evidence>
<evidence type="ECO:0000313" key="14">
    <source>
        <dbReference type="Proteomes" id="UP000008837"/>
    </source>
</evidence>
<keyword evidence="5 10" id="KW-0378">Hydrolase</keyword>
<dbReference type="Gene3D" id="3.10.50.10">
    <property type="match status" value="1"/>
</dbReference>
<dbReference type="SMART" id="SM00636">
    <property type="entry name" value="Glyco_18"/>
    <property type="match status" value="1"/>
</dbReference>
<dbReference type="PROSITE" id="PS01095">
    <property type="entry name" value="GH18_1"/>
    <property type="match status" value="1"/>
</dbReference>